<reference evidence="2" key="1">
    <citation type="submission" date="2019-06" db="EMBL/GenBank/DDBJ databases">
        <authorList>
            <person name="Broberg M."/>
        </authorList>
    </citation>
    <scope>NUCLEOTIDE SEQUENCE [LARGE SCALE GENOMIC DNA]</scope>
</reference>
<dbReference type="AlphaFoldDB" id="A0A9N9WAI4"/>
<name>A0A9N9WAI4_9HYPO</name>
<keyword evidence="2" id="KW-1185">Reference proteome</keyword>
<accession>A0A9N9WAI4</accession>
<gene>
    <name evidence="1" type="ORF">CSOL1703_00011877</name>
</gene>
<reference evidence="1 2" key="2">
    <citation type="submission" date="2021-10" db="EMBL/GenBank/DDBJ databases">
        <authorList>
            <person name="Piombo E."/>
        </authorList>
    </citation>
    <scope>NUCLEOTIDE SEQUENCE [LARGE SCALE GENOMIC DNA]</scope>
</reference>
<comment type="caution">
    <text evidence="1">The sequence shown here is derived from an EMBL/GenBank/DDBJ whole genome shotgun (WGS) entry which is preliminary data.</text>
</comment>
<sequence>MEQSAQHPEPWRRYLFACEVCNKALTHLSFNNDALLPFASSSAEEHQRIPKEALLSAKELSKMDDAELEDHLSAQKGPLRCNECWFQRMGLDHMPSRFEYLHPSCCMEFDYPLPRMMASQEHARLPTGRIRCTGCYKWQGSDRYRWPRIGAGHCDMCPATGPPNFIKVEWRDLGKKSHKIKELPDGLRGHIPCIDWHEVVNAEPSLKNSDKERCKGIFRQWEARGDPLRVWAALFHLREHFGEHRGELEKLFSIMVGQGITFSTRSYYHSRLQHVLSSLKTDASNEAANWVFSGEWERKWQVFSRVMARHFDKFTGVSQRE</sequence>
<proteinExistence type="predicted"/>
<dbReference type="EMBL" id="CABFOC020000014">
    <property type="protein sequence ID" value="CAH0046149.1"/>
    <property type="molecule type" value="Genomic_DNA"/>
</dbReference>
<organism evidence="1 2">
    <name type="scientific">Clonostachys solani</name>
    <dbReference type="NCBI Taxonomy" id="160281"/>
    <lineage>
        <taxon>Eukaryota</taxon>
        <taxon>Fungi</taxon>
        <taxon>Dikarya</taxon>
        <taxon>Ascomycota</taxon>
        <taxon>Pezizomycotina</taxon>
        <taxon>Sordariomycetes</taxon>
        <taxon>Hypocreomycetidae</taxon>
        <taxon>Hypocreales</taxon>
        <taxon>Bionectriaceae</taxon>
        <taxon>Clonostachys</taxon>
    </lineage>
</organism>
<evidence type="ECO:0000313" key="1">
    <source>
        <dbReference type="EMBL" id="CAH0046149.1"/>
    </source>
</evidence>
<protein>
    <submittedName>
        <fullName evidence="1">Uncharacterized protein</fullName>
    </submittedName>
</protein>
<dbReference type="OrthoDB" id="5135838at2759"/>
<evidence type="ECO:0000313" key="2">
    <source>
        <dbReference type="Proteomes" id="UP000775872"/>
    </source>
</evidence>
<dbReference type="Proteomes" id="UP000775872">
    <property type="component" value="Unassembled WGS sequence"/>
</dbReference>